<dbReference type="Proteomes" id="UP000240883">
    <property type="component" value="Unassembled WGS sequence"/>
</dbReference>
<dbReference type="PANTHER" id="PTHR33048:SF42">
    <property type="entry name" value="INTEGRAL MEMBRANE PROTEIN"/>
    <property type="match status" value="1"/>
</dbReference>
<feature type="non-terminal residue" evidence="8">
    <location>
        <position position="258"/>
    </location>
</feature>
<sequence>GPMIVVALWVQTAVPLVFMLMRYYCKVRFTKVFGWDDWLLAASWILIVIYTALIQVSVDYDIGKHFNEADPVKLVTGVKYMYLGQLFALLAMPIGKTSFCVTLLRLTETKWHRQILWFIIGTINLALLAVTVMTFAQCSPVAKLWNVTLEGKCWDNRIVIYFSVFVGAYSCVIDVILAMCPWLIIHNLQMNKREKFGLIFAMSMGVFASIACAIKTSYIPMIGTWTDFTYNIALVLIWGLAESAITIVAASIPFLRML</sequence>
<feature type="transmembrane region" description="Helical" evidence="6">
    <location>
        <begin position="230"/>
        <end position="255"/>
    </location>
</feature>
<keyword evidence="2 6" id="KW-0812">Transmembrane</keyword>
<evidence type="ECO:0000256" key="1">
    <source>
        <dbReference type="ARBA" id="ARBA00004141"/>
    </source>
</evidence>
<feature type="domain" description="Rhodopsin" evidence="7">
    <location>
        <begin position="21"/>
        <end position="258"/>
    </location>
</feature>
<feature type="transmembrane region" description="Helical" evidence="6">
    <location>
        <begin position="158"/>
        <end position="184"/>
    </location>
</feature>
<feature type="transmembrane region" description="Helical" evidence="6">
    <location>
        <begin position="6"/>
        <end position="25"/>
    </location>
</feature>
<name>A0A2T2NZ42_CORCC</name>
<dbReference type="Pfam" id="PF20684">
    <property type="entry name" value="Fung_rhodopsin"/>
    <property type="match status" value="1"/>
</dbReference>
<keyword evidence="9" id="KW-1185">Reference proteome</keyword>
<evidence type="ECO:0000313" key="9">
    <source>
        <dbReference type="Proteomes" id="UP000240883"/>
    </source>
</evidence>
<keyword evidence="4 6" id="KW-0472">Membrane</keyword>
<dbReference type="PANTHER" id="PTHR33048">
    <property type="entry name" value="PTH11-LIKE INTEGRAL MEMBRANE PROTEIN (AFU_ORTHOLOGUE AFUA_5G11245)"/>
    <property type="match status" value="1"/>
</dbReference>
<feature type="transmembrane region" description="Helical" evidence="6">
    <location>
        <begin position="37"/>
        <end position="60"/>
    </location>
</feature>
<dbReference type="AlphaFoldDB" id="A0A2T2NZ42"/>
<dbReference type="InterPro" id="IPR052337">
    <property type="entry name" value="SAT4-like"/>
</dbReference>
<dbReference type="InterPro" id="IPR049326">
    <property type="entry name" value="Rhodopsin_dom_fungi"/>
</dbReference>
<organism evidence="8 9">
    <name type="scientific">Corynespora cassiicola Philippines</name>
    <dbReference type="NCBI Taxonomy" id="1448308"/>
    <lineage>
        <taxon>Eukaryota</taxon>
        <taxon>Fungi</taxon>
        <taxon>Dikarya</taxon>
        <taxon>Ascomycota</taxon>
        <taxon>Pezizomycotina</taxon>
        <taxon>Dothideomycetes</taxon>
        <taxon>Pleosporomycetidae</taxon>
        <taxon>Pleosporales</taxon>
        <taxon>Corynesporascaceae</taxon>
        <taxon>Corynespora</taxon>
    </lineage>
</organism>
<proteinExistence type="inferred from homology"/>
<comment type="similarity">
    <text evidence="5">Belongs to the SAT4 family.</text>
</comment>
<evidence type="ECO:0000313" key="8">
    <source>
        <dbReference type="EMBL" id="PSN70690.1"/>
    </source>
</evidence>
<evidence type="ECO:0000256" key="6">
    <source>
        <dbReference type="SAM" id="Phobius"/>
    </source>
</evidence>
<evidence type="ECO:0000256" key="3">
    <source>
        <dbReference type="ARBA" id="ARBA00022989"/>
    </source>
</evidence>
<feature type="non-terminal residue" evidence="8">
    <location>
        <position position="1"/>
    </location>
</feature>
<dbReference type="STRING" id="1448308.A0A2T2NZ42"/>
<evidence type="ECO:0000256" key="4">
    <source>
        <dbReference type="ARBA" id="ARBA00023136"/>
    </source>
</evidence>
<comment type="subcellular location">
    <subcellularLocation>
        <location evidence="1">Membrane</location>
        <topology evidence="1">Multi-pass membrane protein</topology>
    </subcellularLocation>
</comment>
<keyword evidence="3 6" id="KW-1133">Transmembrane helix</keyword>
<protein>
    <recommendedName>
        <fullName evidence="7">Rhodopsin domain-containing protein</fullName>
    </recommendedName>
</protein>
<feature type="transmembrane region" description="Helical" evidence="6">
    <location>
        <begin position="196"/>
        <end position="218"/>
    </location>
</feature>
<gene>
    <name evidence="8" type="ORF">BS50DRAFT_443397</name>
</gene>
<dbReference type="EMBL" id="KZ678131">
    <property type="protein sequence ID" value="PSN70690.1"/>
    <property type="molecule type" value="Genomic_DNA"/>
</dbReference>
<feature type="transmembrane region" description="Helical" evidence="6">
    <location>
        <begin position="116"/>
        <end position="138"/>
    </location>
</feature>
<feature type="transmembrane region" description="Helical" evidence="6">
    <location>
        <begin position="80"/>
        <end position="104"/>
    </location>
</feature>
<accession>A0A2T2NZ42</accession>
<reference evidence="8 9" key="1">
    <citation type="journal article" date="2018" name="Front. Microbiol.">
        <title>Genome-Wide Analysis of Corynespora cassiicola Leaf Fall Disease Putative Effectors.</title>
        <authorList>
            <person name="Lopez D."/>
            <person name="Ribeiro S."/>
            <person name="Label P."/>
            <person name="Fumanal B."/>
            <person name="Venisse J.S."/>
            <person name="Kohler A."/>
            <person name="de Oliveira R.R."/>
            <person name="Labutti K."/>
            <person name="Lipzen A."/>
            <person name="Lail K."/>
            <person name="Bauer D."/>
            <person name="Ohm R.A."/>
            <person name="Barry K.W."/>
            <person name="Spatafora J."/>
            <person name="Grigoriev I.V."/>
            <person name="Martin F.M."/>
            <person name="Pujade-Renaud V."/>
        </authorList>
    </citation>
    <scope>NUCLEOTIDE SEQUENCE [LARGE SCALE GENOMIC DNA]</scope>
    <source>
        <strain evidence="8 9">Philippines</strain>
    </source>
</reference>
<dbReference type="OrthoDB" id="3934549at2759"/>
<evidence type="ECO:0000256" key="5">
    <source>
        <dbReference type="ARBA" id="ARBA00038359"/>
    </source>
</evidence>
<evidence type="ECO:0000256" key="2">
    <source>
        <dbReference type="ARBA" id="ARBA00022692"/>
    </source>
</evidence>
<dbReference type="GO" id="GO:0016020">
    <property type="term" value="C:membrane"/>
    <property type="evidence" value="ECO:0007669"/>
    <property type="project" value="UniProtKB-SubCell"/>
</dbReference>
<evidence type="ECO:0000259" key="7">
    <source>
        <dbReference type="Pfam" id="PF20684"/>
    </source>
</evidence>